<organism evidence="2 3">
    <name type="scientific">Candidatus Nitrospira kreftii</name>
    <dbReference type="NCBI Taxonomy" id="2652173"/>
    <lineage>
        <taxon>Bacteria</taxon>
        <taxon>Pseudomonadati</taxon>
        <taxon>Nitrospirota</taxon>
        <taxon>Nitrospiria</taxon>
        <taxon>Nitrospirales</taxon>
        <taxon>Nitrospiraceae</taxon>
        <taxon>Nitrospira</taxon>
    </lineage>
</organism>
<keyword evidence="1" id="KW-1133">Transmembrane helix</keyword>
<reference evidence="2 3" key="1">
    <citation type="journal article" date="2020" name="ISME J.">
        <title>Enrichment and physiological characterization of a novel comammox Nitrospira indicates ammonium inhibition of complete nitrification.</title>
        <authorList>
            <person name="Sakoula D."/>
            <person name="Koch H."/>
            <person name="Frank J."/>
            <person name="Jetten M.S.M."/>
            <person name="van Kessel M.A.H.J."/>
            <person name="Lucker S."/>
        </authorList>
    </citation>
    <scope>NUCLEOTIDE SEQUENCE [LARGE SCALE GENOMIC DNA]</scope>
    <source>
        <strain evidence="2">Comreactor17</strain>
    </source>
</reference>
<keyword evidence="1" id="KW-0812">Transmembrane</keyword>
<evidence type="ECO:0000256" key="1">
    <source>
        <dbReference type="SAM" id="Phobius"/>
    </source>
</evidence>
<dbReference type="Gene3D" id="2.160.20.80">
    <property type="entry name" value="E3 ubiquitin-protein ligase SopA"/>
    <property type="match status" value="1"/>
</dbReference>
<gene>
    <name evidence="2" type="ORF">Nkreftii_001030</name>
</gene>
<evidence type="ECO:0000313" key="3">
    <source>
        <dbReference type="Proteomes" id="UP000593737"/>
    </source>
</evidence>
<accession>A0A7S8IYJ9</accession>
<evidence type="ECO:0000313" key="2">
    <source>
        <dbReference type="EMBL" id="QPD03256.1"/>
    </source>
</evidence>
<dbReference type="KEGG" id="nkf:Nkreftii_001030"/>
<name>A0A7S8IYJ9_9BACT</name>
<dbReference type="Pfam" id="PF13576">
    <property type="entry name" value="Pentapeptide_3"/>
    <property type="match status" value="2"/>
</dbReference>
<dbReference type="EMBL" id="CP047423">
    <property type="protein sequence ID" value="QPD03256.1"/>
    <property type="molecule type" value="Genomic_DNA"/>
</dbReference>
<keyword evidence="1" id="KW-0472">Membrane</keyword>
<dbReference type="Proteomes" id="UP000593737">
    <property type="component" value="Chromosome"/>
</dbReference>
<feature type="transmembrane region" description="Helical" evidence="1">
    <location>
        <begin position="325"/>
        <end position="343"/>
    </location>
</feature>
<dbReference type="AlphaFoldDB" id="A0A7S8IYJ9"/>
<proteinExistence type="predicted"/>
<sequence length="346" mass="38344">MGFGWYVTLAVICMIVTEPFEADATCVNEQQASGTEVGLVLHLPASCSPDEREAYAVPGETVIDAIAKGWRVDLVGVIIRGELNFDRLGSKAAEGSNESENERRFVLTALRIRDSDVQGALRHRSLEGVLRFQGPVDFQGSRFREGVDLSRSVFQGKVDLSGATFEKEAYFVGGRFTEEAVCRETKFGPSARFHRSVFQGMLDCTGAIFNGMAEFLEVTFEEPATFERSRFGQGTGFSGSHFKSRVDFGEAIFSREAFFGFTIFENEALFARAQFLGAADFSSAEFRQQDDLAKAHFDQPPLLTQTKRLASAQSDSFHETREGQYALTLVFFVAAVLLIAYLIKLK</sequence>
<dbReference type="InterPro" id="IPR001646">
    <property type="entry name" value="5peptide_repeat"/>
</dbReference>
<protein>
    <recommendedName>
        <fullName evidence="4">Pentapeptide repeat-containing protein</fullName>
    </recommendedName>
</protein>
<evidence type="ECO:0008006" key="4">
    <source>
        <dbReference type="Google" id="ProtNLM"/>
    </source>
</evidence>